<name>A0A8S1L7H2_9CILI</name>
<dbReference type="EMBL" id="CAJJDN010000012">
    <property type="protein sequence ID" value="CAD8058574.1"/>
    <property type="molecule type" value="Genomic_DNA"/>
</dbReference>
<evidence type="ECO:0000256" key="1">
    <source>
        <dbReference type="SAM" id="Phobius"/>
    </source>
</evidence>
<protein>
    <submittedName>
        <fullName evidence="2">Uncharacterized protein</fullName>
    </submittedName>
</protein>
<evidence type="ECO:0000313" key="2">
    <source>
        <dbReference type="EMBL" id="CAD8058574.1"/>
    </source>
</evidence>
<accession>A0A8S1L7H2</accession>
<keyword evidence="1" id="KW-0472">Membrane</keyword>
<gene>
    <name evidence="2" type="ORF">PSON_ATCC_30995.1.T0120271</name>
</gene>
<keyword evidence="1" id="KW-1133">Transmembrane helix</keyword>
<proteinExistence type="predicted"/>
<keyword evidence="1" id="KW-0812">Transmembrane</keyword>
<sequence length="86" mass="10132">MDVAKYNSENYDHFKGTQLDANTDYESITRTFLRLILFLNYVAVLLEIFINKLNVNLDYICAKAYILLHQFLIIHFKLDLQLKLGC</sequence>
<feature type="transmembrane region" description="Helical" evidence="1">
    <location>
        <begin position="32"/>
        <end position="50"/>
    </location>
</feature>
<dbReference type="OrthoDB" id="116883at2759"/>
<reference evidence="2" key="1">
    <citation type="submission" date="2021-01" db="EMBL/GenBank/DDBJ databases">
        <authorList>
            <consortium name="Genoscope - CEA"/>
            <person name="William W."/>
        </authorList>
    </citation>
    <scope>NUCLEOTIDE SEQUENCE</scope>
</reference>
<evidence type="ECO:0000313" key="3">
    <source>
        <dbReference type="Proteomes" id="UP000692954"/>
    </source>
</evidence>
<organism evidence="2 3">
    <name type="scientific">Paramecium sonneborni</name>
    <dbReference type="NCBI Taxonomy" id="65129"/>
    <lineage>
        <taxon>Eukaryota</taxon>
        <taxon>Sar</taxon>
        <taxon>Alveolata</taxon>
        <taxon>Ciliophora</taxon>
        <taxon>Intramacronucleata</taxon>
        <taxon>Oligohymenophorea</taxon>
        <taxon>Peniculida</taxon>
        <taxon>Parameciidae</taxon>
        <taxon>Paramecium</taxon>
    </lineage>
</organism>
<dbReference type="Proteomes" id="UP000692954">
    <property type="component" value="Unassembled WGS sequence"/>
</dbReference>
<keyword evidence="3" id="KW-1185">Reference proteome</keyword>
<dbReference type="AlphaFoldDB" id="A0A8S1L7H2"/>
<comment type="caution">
    <text evidence="2">The sequence shown here is derived from an EMBL/GenBank/DDBJ whole genome shotgun (WGS) entry which is preliminary data.</text>
</comment>